<evidence type="ECO:0000313" key="2">
    <source>
        <dbReference type="Proteomes" id="UP001454036"/>
    </source>
</evidence>
<sequence length="134" mass="15753">MLVKWILNSINASLRKTIPYFEEARPLWDLLRRRFNVSNSQQKQKIKKALAEYRQPKNMSLAEYFGMLQPLWDALATYNPIPACRCGKCDCDLRDVLQARFDEECCHDFLYDINEKLFTHLRSSLLALTSSTYP</sequence>
<reference evidence="1 2" key="1">
    <citation type="submission" date="2024-01" db="EMBL/GenBank/DDBJ databases">
        <title>The complete chloroplast genome sequence of Lithospermum erythrorhizon: insights into the phylogenetic relationship among Boraginaceae species and the maternal lineages of purple gromwells.</title>
        <authorList>
            <person name="Okada T."/>
            <person name="Watanabe K."/>
        </authorList>
    </citation>
    <scope>NUCLEOTIDE SEQUENCE [LARGE SCALE GENOMIC DNA]</scope>
</reference>
<organism evidence="1 2">
    <name type="scientific">Lithospermum erythrorhizon</name>
    <name type="common">Purple gromwell</name>
    <name type="synonym">Lithospermum officinale var. erythrorhizon</name>
    <dbReference type="NCBI Taxonomy" id="34254"/>
    <lineage>
        <taxon>Eukaryota</taxon>
        <taxon>Viridiplantae</taxon>
        <taxon>Streptophyta</taxon>
        <taxon>Embryophyta</taxon>
        <taxon>Tracheophyta</taxon>
        <taxon>Spermatophyta</taxon>
        <taxon>Magnoliopsida</taxon>
        <taxon>eudicotyledons</taxon>
        <taxon>Gunneridae</taxon>
        <taxon>Pentapetalae</taxon>
        <taxon>asterids</taxon>
        <taxon>lamiids</taxon>
        <taxon>Boraginales</taxon>
        <taxon>Boraginaceae</taxon>
        <taxon>Boraginoideae</taxon>
        <taxon>Lithospermeae</taxon>
        <taxon>Lithospermum</taxon>
    </lineage>
</organism>
<dbReference type="PANTHER" id="PTHR37610:SF101">
    <property type="entry name" value="(RAPE) HYPOTHETICAL PROTEIN"/>
    <property type="match status" value="1"/>
</dbReference>
<dbReference type="Proteomes" id="UP001454036">
    <property type="component" value="Unassembled WGS sequence"/>
</dbReference>
<proteinExistence type="predicted"/>
<comment type="caution">
    <text evidence="1">The sequence shown here is derived from an EMBL/GenBank/DDBJ whole genome shotgun (WGS) entry which is preliminary data.</text>
</comment>
<dbReference type="AlphaFoldDB" id="A0AAV3QNG3"/>
<dbReference type="PANTHER" id="PTHR37610">
    <property type="entry name" value="CCHC-TYPE DOMAIN-CONTAINING PROTEIN"/>
    <property type="match status" value="1"/>
</dbReference>
<keyword evidence="2" id="KW-1185">Reference proteome</keyword>
<name>A0AAV3QNG3_LITER</name>
<protein>
    <recommendedName>
        <fullName evidence="3">Retrotransposon gag domain-containing protein</fullName>
    </recommendedName>
</protein>
<accession>A0AAV3QNG3</accession>
<evidence type="ECO:0008006" key="3">
    <source>
        <dbReference type="Google" id="ProtNLM"/>
    </source>
</evidence>
<dbReference type="EMBL" id="BAABME010005078">
    <property type="protein sequence ID" value="GAA0164537.1"/>
    <property type="molecule type" value="Genomic_DNA"/>
</dbReference>
<evidence type="ECO:0000313" key="1">
    <source>
        <dbReference type="EMBL" id="GAA0164537.1"/>
    </source>
</evidence>
<gene>
    <name evidence="1" type="ORF">LIER_20144</name>
</gene>